<protein>
    <submittedName>
        <fullName evidence="1">Uncharacterized protein</fullName>
    </submittedName>
</protein>
<dbReference type="Proteomes" id="UP001148662">
    <property type="component" value="Unassembled WGS sequence"/>
</dbReference>
<reference evidence="1" key="1">
    <citation type="submission" date="2022-07" db="EMBL/GenBank/DDBJ databases">
        <title>Genome Sequence of Phlebia brevispora.</title>
        <authorList>
            <person name="Buettner E."/>
        </authorList>
    </citation>
    <scope>NUCLEOTIDE SEQUENCE</scope>
    <source>
        <strain evidence="1">MPL23</strain>
    </source>
</reference>
<evidence type="ECO:0000313" key="1">
    <source>
        <dbReference type="EMBL" id="KAJ3552095.1"/>
    </source>
</evidence>
<dbReference type="EMBL" id="JANHOG010000707">
    <property type="protein sequence ID" value="KAJ3552095.1"/>
    <property type="molecule type" value="Genomic_DNA"/>
</dbReference>
<comment type="caution">
    <text evidence="1">The sequence shown here is derived from an EMBL/GenBank/DDBJ whole genome shotgun (WGS) entry which is preliminary data.</text>
</comment>
<evidence type="ECO:0000313" key="2">
    <source>
        <dbReference type="Proteomes" id="UP001148662"/>
    </source>
</evidence>
<name>A0ACC1T2W9_9APHY</name>
<organism evidence="1 2">
    <name type="scientific">Phlebia brevispora</name>
    <dbReference type="NCBI Taxonomy" id="194682"/>
    <lineage>
        <taxon>Eukaryota</taxon>
        <taxon>Fungi</taxon>
        <taxon>Dikarya</taxon>
        <taxon>Basidiomycota</taxon>
        <taxon>Agaricomycotina</taxon>
        <taxon>Agaricomycetes</taxon>
        <taxon>Polyporales</taxon>
        <taxon>Meruliaceae</taxon>
        <taxon>Phlebia</taxon>
    </lineage>
</organism>
<proteinExistence type="predicted"/>
<keyword evidence="2" id="KW-1185">Reference proteome</keyword>
<sequence>MFCALSGALIPLEMCEVLPGQIMRKQVPDDKVKDVVQFSTKKPQDRLASIRNALGVLAYGQSEYVRQFGLHIEQQEPILAGARILPSPTLKYGGNNPGSTLIPREGAWNMVNRSFFQPTRIDRWGIVVFDRPQYFSQQNVQSVVRGFLDACRNVGINVTETDPTVGYANPQGAVIEELKKVGVAVAGKHGPKGFPQLLVVILPENAAEIYRAVKHFGDCKVGIATQCMKATKCARANAQYYANICLKVNVKMGGINAVLDQRSAAVLVDPHNPTIVMGADVIHPPPGSLDRPSFASLVASVDSYSAKYIADCRVQAPRQEMIAELDVMAKNMLQKYMGYRGVVEKKADRAPKRIIFYRDGVSEGQFQQVLDQELPQIQKACDELKIRPRITMIVVGKRHHVRFFPRNDNEADRSKNCKAGTVVDSDITHPVELDFYLLSHAGLLGTSRPAHYNVLYDDNGFTVDAIQALSFALCHVYARSTRSVSIPAPVYYADIVCSRAKNHYSPESNLNLDQSETRTSTGATSILEVFTREFQPLHASMRELMYFS</sequence>
<accession>A0ACC1T2W9</accession>
<gene>
    <name evidence="1" type="ORF">NM688_g4338</name>
</gene>